<dbReference type="AlphaFoldDB" id="A0AAN8IJ61"/>
<comment type="similarity">
    <text evidence="1">Belongs to the mTERF family.</text>
</comment>
<dbReference type="InterPro" id="IPR038538">
    <property type="entry name" value="MTERF_sf"/>
</dbReference>
<proteinExistence type="inferred from homology"/>
<dbReference type="GO" id="GO:0003676">
    <property type="term" value="F:nucleic acid binding"/>
    <property type="evidence" value="ECO:0007669"/>
    <property type="project" value="InterPro"/>
</dbReference>
<evidence type="ECO:0000256" key="2">
    <source>
        <dbReference type="ARBA" id="ARBA00022946"/>
    </source>
</evidence>
<protein>
    <submittedName>
        <fullName evidence="4">mTERF domain-containing protein 2</fullName>
    </submittedName>
</protein>
<dbReference type="Gene3D" id="1.25.70.10">
    <property type="entry name" value="Transcription termination factor 3, mitochondrial"/>
    <property type="match status" value="1"/>
</dbReference>
<accession>A0AAN8IJ61</accession>
<organism evidence="4 5">
    <name type="scientific">Trichostrongylus colubriformis</name>
    <name type="common">Black scour worm</name>
    <dbReference type="NCBI Taxonomy" id="6319"/>
    <lineage>
        <taxon>Eukaryota</taxon>
        <taxon>Metazoa</taxon>
        <taxon>Ecdysozoa</taxon>
        <taxon>Nematoda</taxon>
        <taxon>Chromadorea</taxon>
        <taxon>Rhabditida</taxon>
        <taxon>Rhabditina</taxon>
        <taxon>Rhabditomorpha</taxon>
        <taxon>Strongyloidea</taxon>
        <taxon>Trichostrongylidae</taxon>
        <taxon>Trichostrongylus</taxon>
    </lineage>
</organism>
<dbReference type="Proteomes" id="UP001331761">
    <property type="component" value="Unassembled WGS sequence"/>
</dbReference>
<evidence type="ECO:0000313" key="5">
    <source>
        <dbReference type="Proteomes" id="UP001331761"/>
    </source>
</evidence>
<evidence type="ECO:0000313" key="4">
    <source>
        <dbReference type="EMBL" id="KAK5976649.1"/>
    </source>
</evidence>
<evidence type="ECO:0000256" key="3">
    <source>
        <dbReference type="SAM" id="MobiDB-lite"/>
    </source>
</evidence>
<keyword evidence="5" id="KW-1185">Reference proteome</keyword>
<gene>
    <name evidence="4" type="ORF">GCK32_001221</name>
</gene>
<sequence>MRRGYTTCARTSQFFWHIWSAKPACSTTEMVLPRRWLSTRSSQQCVAKLSTVSDRGRFDDEPTVYAPDDLVPGPSMLKRIVSELESGGTTFVLPLADSEAMQQLAQPLRSLVSIGVKPEFVIDACTKNPELFRNLTTRGEDAWQILNVLVDSCGMTYEDSLRMFASYGEELLVCSAAGVQSRLDALVACGVPTGRKCAGVVRRCPAILFARDAKEMSALAEALCGFFSRKEVAAIVIAVPEVLLKNIDELEEKYEYIFFQMCIEGDEFKECTKWATMSLEDIMTRHEFLLKTGRYTTPDPKHPQKKMENPRLWQILDSNDENFAVQVAGVTVEEWSVYRAYSEQLSNRSGKERPYERVKPSRRKAYERQKKEGKFAENYVFDVATPQPHKCRGVSMHHSLYSYNEANNNTVNINGIESIYASLTANQLPVRDPLSTTPCGAASPVADPAMTMVNRPSVDVAALVDRAMTIDEHLQSMPMPLTGWNDHQFRPQDVSQHS</sequence>
<dbReference type="Pfam" id="PF02536">
    <property type="entry name" value="mTERF"/>
    <property type="match status" value="1"/>
</dbReference>
<reference evidence="4 5" key="1">
    <citation type="submission" date="2019-10" db="EMBL/GenBank/DDBJ databases">
        <title>Assembly and Annotation for the nematode Trichostrongylus colubriformis.</title>
        <authorList>
            <person name="Martin J."/>
        </authorList>
    </citation>
    <scope>NUCLEOTIDE SEQUENCE [LARGE SCALE GENOMIC DNA]</scope>
    <source>
        <strain evidence="4">G859</strain>
        <tissue evidence="4">Whole worm</tissue>
    </source>
</reference>
<dbReference type="InterPro" id="IPR003690">
    <property type="entry name" value="MTERF"/>
</dbReference>
<evidence type="ECO:0000256" key="1">
    <source>
        <dbReference type="ARBA" id="ARBA00007692"/>
    </source>
</evidence>
<dbReference type="EMBL" id="WIXE01011609">
    <property type="protein sequence ID" value="KAK5976649.1"/>
    <property type="molecule type" value="Genomic_DNA"/>
</dbReference>
<name>A0AAN8IJ61_TRICO</name>
<feature type="region of interest" description="Disordered" evidence="3">
    <location>
        <begin position="479"/>
        <end position="498"/>
    </location>
</feature>
<keyword evidence="2" id="KW-0809">Transit peptide</keyword>
<comment type="caution">
    <text evidence="4">The sequence shown here is derived from an EMBL/GenBank/DDBJ whole genome shotgun (WGS) entry which is preliminary data.</text>
</comment>